<evidence type="ECO:0000313" key="8">
    <source>
        <dbReference type="Proteomes" id="UP000594454"/>
    </source>
</evidence>
<protein>
    <recommendedName>
        <fullName evidence="6">RRM domain-containing protein</fullName>
    </recommendedName>
</protein>
<evidence type="ECO:0000256" key="2">
    <source>
        <dbReference type="ARBA" id="ARBA00022884"/>
    </source>
</evidence>
<evidence type="ECO:0000256" key="4">
    <source>
        <dbReference type="PROSITE-ProRule" id="PRU00176"/>
    </source>
</evidence>
<dbReference type="AlphaFoldDB" id="A0A7R8UF97"/>
<comment type="subcellular location">
    <subcellularLocation>
        <location evidence="1">Nucleus</location>
        <location evidence="1">Nucleoplasm</location>
    </subcellularLocation>
</comment>
<dbReference type="InterPro" id="IPR012677">
    <property type="entry name" value="Nucleotide-bd_a/b_plait_sf"/>
</dbReference>
<dbReference type="SMART" id="SM00360">
    <property type="entry name" value="RRM"/>
    <property type="match status" value="1"/>
</dbReference>
<keyword evidence="3" id="KW-0539">Nucleus</keyword>
<proteinExistence type="predicted"/>
<dbReference type="InterPro" id="IPR052285">
    <property type="entry name" value="NEXT_complex_subunit"/>
</dbReference>
<dbReference type="EMBL" id="LR899009">
    <property type="protein sequence ID" value="CAD7079753.1"/>
    <property type="molecule type" value="Genomic_DNA"/>
</dbReference>
<evidence type="ECO:0000313" key="7">
    <source>
        <dbReference type="EMBL" id="CAD7079753.1"/>
    </source>
</evidence>
<feature type="domain" description="RRM" evidence="6">
    <location>
        <begin position="26"/>
        <end position="103"/>
    </location>
</feature>
<sequence length="253" mass="29217">MQIREGCLADCTEESALSDDDKKENRKIFCGNLSEKVTEVILFELFLHAGPIESVEIPRTKDGRARNYAFITYVHVNSVPYAFKLFAEIQLYNRKLVLRNRKIARGSTHLKEPKVGKSIIKKIPHVSVECQESKGMQKNSNHRHKRQNSQIKRADKDDSPNQKMETTIPVLPRIPLRVNNECQVYRKILDNTGDTHCMNQLPHCSMMGQSFRGPEVNPILNYFPPGTINLTTQLLSNYIYIMQKVIPHWPRMQ</sequence>
<accession>A0A7R8UF97</accession>
<dbReference type="Proteomes" id="UP000594454">
    <property type="component" value="Chromosome 1"/>
</dbReference>
<evidence type="ECO:0000256" key="3">
    <source>
        <dbReference type="ARBA" id="ARBA00023242"/>
    </source>
</evidence>
<dbReference type="Gene3D" id="3.30.70.330">
    <property type="match status" value="1"/>
</dbReference>
<dbReference type="GO" id="GO:0003727">
    <property type="term" value="F:single-stranded RNA binding"/>
    <property type="evidence" value="ECO:0007669"/>
    <property type="project" value="TreeGrafter"/>
</dbReference>
<dbReference type="InParanoid" id="A0A7R8UF97"/>
<keyword evidence="8" id="KW-1185">Reference proteome</keyword>
<reference evidence="7 8" key="1">
    <citation type="submission" date="2020-11" db="EMBL/GenBank/DDBJ databases">
        <authorList>
            <person name="Wallbank WR R."/>
            <person name="Pardo Diaz C."/>
            <person name="Kozak K."/>
            <person name="Martin S."/>
            <person name="Jiggins C."/>
            <person name="Moest M."/>
            <person name="Warren A I."/>
            <person name="Generalovic N T."/>
            <person name="Byers J.R.P. K."/>
            <person name="Montejo-Kovacevich G."/>
            <person name="Yen C E."/>
        </authorList>
    </citation>
    <scope>NUCLEOTIDE SEQUENCE [LARGE SCALE GENOMIC DNA]</scope>
</reference>
<dbReference type="PROSITE" id="PS50102">
    <property type="entry name" value="RRM"/>
    <property type="match status" value="1"/>
</dbReference>
<organism evidence="7 8">
    <name type="scientific">Hermetia illucens</name>
    <name type="common">Black soldier fly</name>
    <dbReference type="NCBI Taxonomy" id="343691"/>
    <lineage>
        <taxon>Eukaryota</taxon>
        <taxon>Metazoa</taxon>
        <taxon>Ecdysozoa</taxon>
        <taxon>Arthropoda</taxon>
        <taxon>Hexapoda</taxon>
        <taxon>Insecta</taxon>
        <taxon>Pterygota</taxon>
        <taxon>Neoptera</taxon>
        <taxon>Endopterygota</taxon>
        <taxon>Diptera</taxon>
        <taxon>Brachycera</taxon>
        <taxon>Stratiomyomorpha</taxon>
        <taxon>Stratiomyidae</taxon>
        <taxon>Hermetiinae</taxon>
        <taxon>Hermetia</taxon>
    </lineage>
</organism>
<evidence type="ECO:0000259" key="6">
    <source>
        <dbReference type="PROSITE" id="PS50102"/>
    </source>
</evidence>
<dbReference type="GO" id="GO:0000381">
    <property type="term" value="P:regulation of alternative mRNA splicing, via spliceosome"/>
    <property type="evidence" value="ECO:0007669"/>
    <property type="project" value="TreeGrafter"/>
</dbReference>
<dbReference type="Pfam" id="PF00076">
    <property type="entry name" value="RRM_1"/>
    <property type="match status" value="1"/>
</dbReference>
<dbReference type="SUPFAM" id="SSF54928">
    <property type="entry name" value="RNA-binding domain, RBD"/>
    <property type="match status" value="1"/>
</dbReference>
<dbReference type="GO" id="GO:0005654">
    <property type="term" value="C:nucleoplasm"/>
    <property type="evidence" value="ECO:0007669"/>
    <property type="project" value="UniProtKB-SubCell"/>
</dbReference>
<feature type="region of interest" description="Disordered" evidence="5">
    <location>
        <begin position="131"/>
        <end position="164"/>
    </location>
</feature>
<evidence type="ECO:0000256" key="1">
    <source>
        <dbReference type="ARBA" id="ARBA00004642"/>
    </source>
</evidence>
<name>A0A7R8UF97_HERIL</name>
<dbReference type="PANTHER" id="PTHR13798:SF11">
    <property type="entry name" value="RNA-BINDING PROTEIN 7-RELATED"/>
    <property type="match status" value="1"/>
</dbReference>
<keyword evidence="2 4" id="KW-0694">RNA-binding</keyword>
<dbReference type="OrthoDB" id="407442at2759"/>
<dbReference type="InterPro" id="IPR000504">
    <property type="entry name" value="RRM_dom"/>
</dbReference>
<dbReference type="PANTHER" id="PTHR13798">
    <property type="entry name" value="RNA BINDING MOTIF RBM PROTEIN -RELATED"/>
    <property type="match status" value="1"/>
</dbReference>
<gene>
    <name evidence="7" type="ORF">HERILL_LOCUS2953</name>
</gene>
<dbReference type="InterPro" id="IPR035979">
    <property type="entry name" value="RBD_domain_sf"/>
</dbReference>
<evidence type="ECO:0000256" key="5">
    <source>
        <dbReference type="SAM" id="MobiDB-lite"/>
    </source>
</evidence>